<dbReference type="InterPro" id="IPR009069">
    <property type="entry name" value="Cys_alpha_HP_mot_SF"/>
</dbReference>
<proteinExistence type="inferred from homology"/>
<reference evidence="9" key="2">
    <citation type="journal article" date="2019" name="IMA Fungus">
        <title>Genome sequencing and comparison of five Tilletia species to identify candidate genes for the detection of regulated species infecting wheat.</title>
        <authorList>
            <person name="Nguyen H.D.T."/>
            <person name="Sultana T."/>
            <person name="Kesanakurti P."/>
            <person name="Hambleton S."/>
        </authorList>
    </citation>
    <scope>NUCLEOTIDE SEQUENCE</scope>
    <source>
        <strain evidence="9">DAOMC 236426</strain>
    </source>
</reference>
<keyword evidence="6" id="KW-1015">Disulfide bond</keyword>
<evidence type="ECO:0000256" key="6">
    <source>
        <dbReference type="ARBA" id="ARBA00023157"/>
    </source>
</evidence>
<dbReference type="Gene3D" id="1.10.287.1130">
    <property type="entry name" value="CytochromE C oxidase copper chaperone"/>
    <property type="match status" value="1"/>
</dbReference>
<comment type="similarity">
    <text evidence="2">Belongs to the COX17 family.</text>
</comment>
<dbReference type="GO" id="GO:0005507">
    <property type="term" value="F:copper ion binding"/>
    <property type="evidence" value="ECO:0007669"/>
    <property type="project" value="InterPro"/>
</dbReference>
<comment type="subcellular location">
    <subcellularLocation>
        <location evidence="1">Mitochondrion intermembrane space</location>
    </subcellularLocation>
</comment>
<dbReference type="EMBL" id="LWDE02001170">
    <property type="protein sequence ID" value="KAE8242222.1"/>
    <property type="molecule type" value="Genomic_DNA"/>
</dbReference>
<dbReference type="SUPFAM" id="SSF47072">
    <property type="entry name" value="Cysteine alpha-hairpin motif"/>
    <property type="match status" value="1"/>
</dbReference>
<protein>
    <submittedName>
        <fullName evidence="9">Uncharacterized protein</fullName>
    </submittedName>
</protein>
<dbReference type="GO" id="GO:0033617">
    <property type="term" value="P:mitochondrial respiratory chain complex IV assembly"/>
    <property type="evidence" value="ECO:0007669"/>
    <property type="project" value="TreeGrafter"/>
</dbReference>
<keyword evidence="10" id="KW-1185">Reference proteome</keyword>
<evidence type="ECO:0000256" key="4">
    <source>
        <dbReference type="ARBA" id="ARBA00023008"/>
    </source>
</evidence>
<dbReference type="AlphaFoldDB" id="A0A8X7MMH4"/>
<comment type="caution">
    <text evidence="9">The sequence shown here is derived from an EMBL/GenBank/DDBJ whole genome shotgun (WGS) entry which is preliminary data.</text>
</comment>
<gene>
    <name evidence="9" type="ORF">A4X06_0g7114</name>
</gene>
<feature type="binding site" evidence="8">
    <location>
        <position position="32"/>
    </location>
    <ligand>
        <name>Cu cation</name>
        <dbReference type="ChEBI" id="CHEBI:23378"/>
    </ligand>
</feature>
<keyword evidence="5" id="KW-0496">Mitochondrion</keyword>
<evidence type="ECO:0000256" key="2">
    <source>
        <dbReference type="ARBA" id="ARBA00009241"/>
    </source>
</evidence>
<evidence type="ECO:0000256" key="1">
    <source>
        <dbReference type="ARBA" id="ARBA00004569"/>
    </source>
</evidence>
<evidence type="ECO:0000313" key="9">
    <source>
        <dbReference type="EMBL" id="KAE8242222.1"/>
    </source>
</evidence>
<sequence length="192" mass="21093">MPGANELSAVSATASKPNKFVTELNPKGIKPCCACPDTKSVRDECFLRHGGYDAEAAEEKCKNLVAAHRACMAKLGYQSEQRMCPGLKAAPIHKAQRPLLLSNPTRSLPPQCIWQLPAALLAARSIRGHLFDWSLLSKIRPLPSAFKNFRLDTSARHSASSSEAVRPTSTASYPRILHYHHSLDNSLLHRNS</sequence>
<keyword evidence="3 8" id="KW-0479">Metal-binding</keyword>
<evidence type="ECO:0000256" key="8">
    <source>
        <dbReference type="PIRSR" id="PIRSR607745-1"/>
    </source>
</evidence>
<evidence type="ECO:0000256" key="3">
    <source>
        <dbReference type="ARBA" id="ARBA00022723"/>
    </source>
</evidence>
<evidence type="ECO:0000313" key="10">
    <source>
        <dbReference type="Proteomes" id="UP000077684"/>
    </source>
</evidence>
<dbReference type="PANTHER" id="PTHR16719">
    <property type="entry name" value="CYTOCHROME C OXIDASE COPPER CHAPERONE"/>
    <property type="match status" value="1"/>
</dbReference>
<dbReference type="InterPro" id="IPR007745">
    <property type="entry name" value="Cyt_c_oxidase_Cu-chaperone"/>
</dbReference>
<dbReference type="PANTHER" id="PTHR16719:SF0">
    <property type="entry name" value="CYTOCHROME C OXIDASE COPPER CHAPERONE"/>
    <property type="match status" value="1"/>
</dbReference>
<dbReference type="GO" id="GO:0005758">
    <property type="term" value="C:mitochondrial intermembrane space"/>
    <property type="evidence" value="ECO:0007669"/>
    <property type="project" value="UniProtKB-SubCell"/>
</dbReference>
<accession>A0A8X7MMH4</accession>
<organism evidence="9 10">
    <name type="scientific">Tilletia controversa</name>
    <name type="common">dwarf bunt fungus</name>
    <dbReference type="NCBI Taxonomy" id="13291"/>
    <lineage>
        <taxon>Eukaryota</taxon>
        <taxon>Fungi</taxon>
        <taxon>Dikarya</taxon>
        <taxon>Basidiomycota</taxon>
        <taxon>Ustilaginomycotina</taxon>
        <taxon>Exobasidiomycetes</taxon>
        <taxon>Tilletiales</taxon>
        <taxon>Tilletiaceae</taxon>
        <taxon>Tilletia</taxon>
    </lineage>
</organism>
<dbReference type="GO" id="GO:0016531">
    <property type="term" value="F:copper chaperone activity"/>
    <property type="evidence" value="ECO:0007669"/>
    <property type="project" value="InterPro"/>
</dbReference>
<keyword evidence="4 8" id="KW-0186">Copper</keyword>
<evidence type="ECO:0000256" key="7">
    <source>
        <dbReference type="ARBA" id="ARBA00023186"/>
    </source>
</evidence>
<evidence type="ECO:0000256" key="5">
    <source>
        <dbReference type="ARBA" id="ARBA00023128"/>
    </source>
</evidence>
<feature type="binding site" evidence="8">
    <location>
        <position position="33"/>
    </location>
    <ligand>
        <name>Cu cation</name>
        <dbReference type="ChEBI" id="CHEBI:23378"/>
    </ligand>
</feature>
<dbReference type="Proteomes" id="UP000077684">
    <property type="component" value="Unassembled WGS sequence"/>
</dbReference>
<keyword evidence="7" id="KW-0143">Chaperone</keyword>
<reference evidence="9" key="1">
    <citation type="submission" date="2016-04" db="EMBL/GenBank/DDBJ databases">
        <authorList>
            <person name="Nguyen H.D."/>
            <person name="Samba Siva P."/>
            <person name="Cullis J."/>
            <person name="Levesque C.A."/>
            <person name="Hambleton S."/>
        </authorList>
    </citation>
    <scope>NUCLEOTIDE SEQUENCE</scope>
    <source>
        <strain evidence="9">DAOMC 236426</strain>
    </source>
</reference>
<name>A0A8X7MMH4_9BASI</name>
<dbReference type="Pfam" id="PF05051">
    <property type="entry name" value="COX17"/>
    <property type="match status" value="1"/>
</dbReference>